<proteinExistence type="predicted"/>
<protein>
    <submittedName>
        <fullName evidence="1">Uncharacterized protein</fullName>
    </submittedName>
</protein>
<sequence length="30" mass="3422">MHTVPHGNYLCDHVHNQISLVIPNVTTDCY</sequence>
<dbReference type="EMBL" id="GBXM01078125">
    <property type="protein sequence ID" value="JAH30452.1"/>
    <property type="molecule type" value="Transcribed_RNA"/>
</dbReference>
<organism evidence="1">
    <name type="scientific">Anguilla anguilla</name>
    <name type="common">European freshwater eel</name>
    <name type="synonym">Muraena anguilla</name>
    <dbReference type="NCBI Taxonomy" id="7936"/>
    <lineage>
        <taxon>Eukaryota</taxon>
        <taxon>Metazoa</taxon>
        <taxon>Chordata</taxon>
        <taxon>Craniata</taxon>
        <taxon>Vertebrata</taxon>
        <taxon>Euteleostomi</taxon>
        <taxon>Actinopterygii</taxon>
        <taxon>Neopterygii</taxon>
        <taxon>Teleostei</taxon>
        <taxon>Anguilliformes</taxon>
        <taxon>Anguillidae</taxon>
        <taxon>Anguilla</taxon>
    </lineage>
</organism>
<evidence type="ECO:0000313" key="1">
    <source>
        <dbReference type="EMBL" id="JAH30452.1"/>
    </source>
</evidence>
<reference evidence="1" key="1">
    <citation type="submission" date="2014-11" db="EMBL/GenBank/DDBJ databases">
        <authorList>
            <person name="Amaro Gonzalez C."/>
        </authorList>
    </citation>
    <scope>NUCLEOTIDE SEQUENCE</scope>
</reference>
<name>A0A0E9RNQ8_ANGAN</name>
<accession>A0A0E9RNQ8</accession>
<reference evidence="1" key="2">
    <citation type="journal article" date="2015" name="Fish Shellfish Immunol.">
        <title>Early steps in the European eel (Anguilla anguilla)-Vibrio vulnificus interaction in the gills: Role of the RtxA13 toxin.</title>
        <authorList>
            <person name="Callol A."/>
            <person name="Pajuelo D."/>
            <person name="Ebbesson L."/>
            <person name="Teles M."/>
            <person name="MacKenzie S."/>
            <person name="Amaro C."/>
        </authorList>
    </citation>
    <scope>NUCLEOTIDE SEQUENCE</scope>
</reference>
<dbReference type="AlphaFoldDB" id="A0A0E9RNQ8"/>